<dbReference type="CDD" id="cd00041">
    <property type="entry name" value="CUB"/>
    <property type="match status" value="1"/>
</dbReference>
<keyword evidence="7" id="KW-0865">Zymogen</keyword>
<evidence type="ECO:0000256" key="2">
    <source>
        <dbReference type="ARBA" id="ARBA00022525"/>
    </source>
</evidence>
<dbReference type="EMBL" id="JAPXFL010000011">
    <property type="protein sequence ID" value="KAK9499728.1"/>
    <property type="molecule type" value="Genomic_DNA"/>
</dbReference>
<evidence type="ECO:0000256" key="9">
    <source>
        <dbReference type="PROSITE-ProRule" id="PRU00059"/>
    </source>
</evidence>
<dbReference type="PANTHER" id="PTHR24252">
    <property type="entry name" value="ACROSIN-RELATED"/>
    <property type="match status" value="1"/>
</dbReference>
<dbReference type="InterPro" id="IPR035914">
    <property type="entry name" value="Sperma_CUB_dom_sf"/>
</dbReference>
<evidence type="ECO:0000256" key="6">
    <source>
        <dbReference type="ARBA" id="ARBA00022825"/>
    </source>
</evidence>
<keyword evidence="15" id="KW-1185">Reference proteome</keyword>
<name>A0AAW1CSB2_9HEMI</name>
<keyword evidence="5 10" id="KW-0378">Hydrolase</keyword>
<evidence type="ECO:0000256" key="8">
    <source>
        <dbReference type="ARBA" id="ARBA00023157"/>
    </source>
</evidence>
<keyword evidence="3 10" id="KW-0645">Protease</keyword>
<sequence>MSAVYLIVEILLLSLSLTTNADENVKIVKGSYSKLETPNYPETFNINGSITWNFDSENADEKLKLHCDDFRLIQSEDCSLAKVEIDDGAEKKSYCGTQEMLKLISTSNKLTVTLVGQDDYGQGVFSCIVKTLEPEPEVVELSINKLYHFEGPSEPTPYFDKLWHFKTAEGQKVELKCYINLLEEDEGMPCFEEVLTVDLGDGPQEFCGYEDKIFFSKGNEAKLRLELGANGVGEFHCAAQAVVKEDPVAVDQMENVARTLDDEDSSEHGGPAGKKSTTCKCGWANKPRGRIINGREASPNEYPWIVALKAYFGEAFINCGGSIITQRHILTAAHCLLNMYVDMSEVKPQDVIVYVGAHNLEKLSPTVKQYKAEKIFIRPEFIKQYTHDFAMVVVDNDIEFSQSVGPICLSPKRIAEINQKITILGWGKTQTGNPSPVLMKAKTAVIDRKKCDINPWEICTRAKPSATCTGDSGGPLSWLDPETNRYTLMSLVSYGDPDCVSSPSVSTDIAFFYDWIQEKIKETHPHLATCTKQ</sequence>
<dbReference type="InterPro" id="IPR033116">
    <property type="entry name" value="TRYPSIN_SER"/>
</dbReference>
<dbReference type="PANTHER" id="PTHR24252:SF7">
    <property type="entry name" value="HYALIN"/>
    <property type="match status" value="1"/>
</dbReference>
<feature type="signal peptide" evidence="11">
    <location>
        <begin position="1"/>
        <end position="21"/>
    </location>
</feature>
<evidence type="ECO:0000313" key="15">
    <source>
        <dbReference type="Proteomes" id="UP001461498"/>
    </source>
</evidence>
<dbReference type="InterPro" id="IPR000859">
    <property type="entry name" value="CUB_dom"/>
</dbReference>
<evidence type="ECO:0000256" key="4">
    <source>
        <dbReference type="ARBA" id="ARBA00022729"/>
    </source>
</evidence>
<dbReference type="Gene3D" id="2.40.10.10">
    <property type="entry name" value="Trypsin-like serine proteases"/>
    <property type="match status" value="1"/>
</dbReference>
<keyword evidence="2" id="KW-0964">Secreted</keyword>
<dbReference type="Gene3D" id="2.60.120.290">
    <property type="entry name" value="Spermadhesin, CUB domain"/>
    <property type="match status" value="1"/>
</dbReference>
<keyword evidence="4 11" id="KW-0732">Signal</keyword>
<evidence type="ECO:0000256" key="1">
    <source>
        <dbReference type="ARBA" id="ARBA00004613"/>
    </source>
</evidence>
<dbReference type="AlphaFoldDB" id="A0AAW1CSB2"/>
<comment type="subcellular location">
    <subcellularLocation>
        <location evidence="1">Secreted</location>
    </subcellularLocation>
</comment>
<dbReference type="InterPro" id="IPR001314">
    <property type="entry name" value="Peptidase_S1A"/>
</dbReference>
<keyword evidence="6 10" id="KW-0720">Serine protease</keyword>
<dbReference type="PROSITE" id="PS50240">
    <property type="entry name" value="TRYPSIN_DOM"/>
    <property type="match status" value="1"/>
</dbReference>
<proteinExistence type="predicted"/>
<dbReference type="InterPro" id="IPR001254">
    <property type="entry name" value="Trypsin_dom"/>
</dbReference>
<evidence type="ECO:0000256" key="10">
    <source>
        <dbReference type="RuleBase" id="RU363034"/>
    </source>
</evidence>
<gene>
    <name evidence="14" type="ORF">O3M35_002722</name>
</gene>
<feature type="domain" description="Peptidase S1" evidence="13">
    <location>
        <begin position="291"/>
        <end position="521"/>
    </location>
</feature>
<dbReference type="GO" id="GO:0005576">
    <property type="term" value="C:extracellular region"/>
    <property type="evidence" value="ECO:0007669"/>
    <property type="project" value="UniProtKB-SubCell"/>
</dbReference>
<dbReference type="FunFam" id="2.40.10.10:FF:000146">
    <property type="entry name" value="Serine protease 53"/>
    <property type="match status" value="1"/>
</dbReference>
<dbReference type="SUPFAM" id="SSF50494">
    <property type="entry name" value="Trypsin-like serine proteases"/>
    <property type="match status" value="1"/>
</dbReference>
<keyword evidence="8 9" id="KW-1015">Disulfide bond</keyword>
<dbReference type="GO" id="GO:0004252">
    <property type="term" value="F:serine-type endopeptidase activity"/>
    <property type="evidence" value="ECO:0007669"/>
    <property type="project" value="InterPro"/>
</dbReference>
<protein>
    <submittedName>
        <fullName evidence="14">Uncharacterized protein</fullName>
    </submittedName>
</protein>
<dbReference type="PROSITE" id="PS00135">
    <property type="entry name" value="TRYPSIN_SER"/>
    <property type="match status" value="1"/>
</dbReference>
<evidence type="ECO:0000256" key="7">
    <source>
        <dbReference type="ARBA" id="ARBA00023145"/>
    </source>
</evidence>
<dbReference type="InterPro" id="IPR018114">
    <property type="entry name" value="TRYPSIN_HIS"/>
</dbReference>
<dbReference type="PROSITE" id="PS00134">
    <property type="entry name" value="TRYPSIN_HIS"/>
    <property type="match status" value="1"/>
</dbReference>
<feature type="chain" id="PRO_5043889505" evidence="11">
    <location>
        <begin position="22"/>
        <end position="533"/>
    </location>
</feature>
<dbReference type="PROSITE" id="PS01180">
    <property type="entry name" value="CUB"/>
    <property type="match status" value="1"/>
</dbReference>
<dbReference type="Pfam" id="PF00431">
    <property type="entry name" value="CUB"/>
    <property type="match status" value="1"/>
</dbReference>
<reference evidence="14 15" key="1">
    <citation type="submission" date="2022-12" db="EMBL/GenBank/DDBJ databases">
        <title>Chromosome-level genome assembly of true bugs.</title>
        <authorList>
            <person name="Ma L."/>
            <person name="Li H."/>
        </authorList>
    </citation>
    <scope>NUCLEOTIDE SEQUENCE [LARGE SCALE GENOMIC DNA]</scope>
    <source>
        <strain evidence="14">Lab_2022b</strain>
    </source>
</reference>
<evidence type="ECO:0000259" key="12">
    <source>
        <dbReference type="PROSITE" id="PS01180"/>
    </source>
</evidence>
<dbReference type="InterPro" id="IPR043504">
    <property type="entry name" value="Peptidase_S1_PA_chymotrypsin"/>
</dbReference>
<evidence type="ECO:0000256" key="11">
    <source>
        <dbReference type="SAM" id="SignalP"/>
    </source>
</evidence>
<feature type="domain" description="CUB" evidence="12">
    <location>
        <begin position="21"/>
        <end position="132"/>
    </location>
</feature>
<evidence type="ECO:0000259" key="13">
    <source>
        <dbReference type="PROSITE" id="PS50240"/>
    </source>
</evidence>
<dbReference type="InterPro" id="IPR009003">
    <property type="entry name" value="Peptidase_S1_PA"/>
</dbReference>
<evidence type="ECO:0000256" key="5">
    <source>
        <dbReference type="ARBA" id="ARBA00022801"/>
    </source>
</evidence>
<dbReference type="GO" id="GO:0006508">
    <property type="term" value="P:proteolysis"/>
    <property type="evidence" value="ECO:0007669"/>
    <property type="project" value="UniProtKB-KW"/>
</dbReference>
<evidence type="ECO:0000256" key="3">
    <source>
        <dbReference type="ARBA" id="ARBA00022670"/>
    </source>
</evidence>
<dbReference type="Proteomes" id="UP001461498">
    <property type="component" value="Unassembled WGS sequence"/>
</dbReference>
<dbReference type="PRINTS" id="PR00722">
    <property type="entry name" value="CHYMOTRYPSIN"/>
</dbReference>
<evidence type="ECO:0000313" key="14">
    <source>
        <dbReference type="EMBL" id="KAK9499728.1"/>
    </source>
</evidence>
<feature type="disulfide bond" evidence="9">
    <location>
        <begin position="78"/>
        <end position="95"/>
    </location>
</feature>
<organism evidence="14 15">
    <name type="scientific">Rhynocoris fuscipes</name>
    <dbReference type="NCBI Taxonomy" id="488301"/>
    <lineage>
        <taxon>Eukaryota</taxon>
        <taxon>Metazoa</taxon>
        <taxon>Ecdysozoa</taxon>
        <taxon>Arthropoda</taxon>
        <taxon>Hexapoda</taxon>
        <taxon>Insecta</taxon>
        <taxon>Pterygota</taxon>
        <taxon>Neoptera</taxon>
        <taxon>Paraneoptera</taxon>
        <taxon>Hemiptera</taxon>
        <taxon>Heteroptera</taxon>
        <taxon>Panheteroptera</taxon>
        <taxon>Cimicomorpha</taxon>
        <taxon>Reduviidae</taxon>
        <taxon>Harpactorinae</taxon>
        <taxon>Harpactorini</taxon>
        <taxon>Rhynocoris</taxon>
    </lineage>
</organism>
<accession>A0AAW1CSB2</accession>
<dbReference type="SUPFAM" id="SSF49854">
    <property type="entry name" value="Spermadhesin, CUB domain"/>
    <property type="match status" value="1"/>
</dbReference>
<dbReference type="Pfam" id="PF00089">
    <property type="entry name" value="Trypsin"/>
    <property type="match status" value="1"/>
</dbReference>
<dbReference type="SMART" id="SM00020">
    <property type="entry name" value="Tryp_SPc"/>
    <property type="match status" value="1"/>
</dbReference>
<comment type="caution">
    <text evidence="14">The sequence shown here is derived from an EMBL/GenBank/DDBJ whole genome shotgun (WGS) entry which is preliminary data.</text>
</comment>
<comment type="caution">
    <text evidence="9">Lacks conserved residue(s) required for the propagation of feature annotation.</text>
</comment>
<dbReference type="CDD" id="cd00190">
    <property type="entry name" value="Tryp_SPc"/>
    <property type="match status" value="1"/>
</dbReference>